<dbReference type="AlphaFoldDB" id="A0A1I0ZWF4"/>
<dbReference type="PANTHER" id="PTHR33308:SF9">
    <property type="entry name" value="PEPTIDOGLYCAN HYDROLASE FLGJ"/>
    <property type="match status" value="1"/>
</dbReference>
<evidence type="ECO:0000256" key="1">
    <source>
        <dbReference type="ARBA" id="ARBA00022801"/>
    </source>
</evidence>
<dbReference type="GO" id="GO:0004040">
    <property type="term" value="F:amidase activity"/>
    <property type="evidence" value="ECO:0007669"/>
    <property type="project" value="InterPro"/>
</dbReference>
<keyword evidence="5" id="KW-1185">Reference proteome</keyword>
<dbReference type="EMBL" id="FOKI01000026">
    <property type="protein sequence ID" value="SFB29877.1"/>
    <property type="molecule type" value="Genomic_DNA"/>
</dbReference>
<dbReference type="Proteomes" id="UP000198619">
    <property type="component" value="Unassembled WGS sequence"/>
</dbReference>
<gene>
    <name evidence="4" type="ORF">SAMN04488528_102635</name>
</gene>
<dbReference type="PANTHER" id="PTHR33308">
    <property type="entry name" value="PEPTIDOGLYCAN HYDROLASE FLGJ"/>
    <property type="match status" value="1"/>
</dbReference>
<reference evidence="4 5" key="1">
    <citation type="submission" date="2016-10" db="EMBL/GenBank/DDBJ databases">
        <authorList>
            <person name="de Groot N.N."/>
        </authorList>
    </citation>
    <scope>NUCLEOTIDE SEQUENCE [LARGE SCALE GENOMIC DNA]</scope>
    <source>
        <strain evidence="4 5">DSM 12271</strain>
    </source>
</reference>
<organism evidence="4 5">
    <name type="scientific">Clostridium frigidicarnis</name>
    <dbReference type="NCBI Taxonomy" id="84698"/>
    <lineage>
        <taxon>Bacteria</taxon>
        <taxon>Bacillati</taxon>
        <taxon>Bacillota</taxon>
        <taxon>Clostridia</taxon>
        <taxon>Eubacteriales</taxon>
        <taxon>Clostridiaceae</taxon>
        <taxon>Clostridium</taxon>
    </lineage>
</organism>
<protein>
    <submittedName>
        <fullName evidence="4">Flagellum-specific peptidoglycan hydrolase FlgJ</fullName>
    </submittedName>
</protein>
<evidence type="ECO:0000313" key="5">
    <source>
        <dbReference type="Proteomes" id="UP000198619"/>
    </source>
</evidence>
<evidence type="ECO:0000259" key="3">
    <source>
        <dbReference type="SMART" id="SM00047"/>
    </source>
</evidence>
<sequence>MEPYINFNRDRYRDRKRKILKRILFFILFIFLVTIGIGIVVKNKKEVVVKNLEKGMFINITDEISEPFNQINWQEVAAVIATQNKGDLSSVSESDVKNMSKKFIEIENSESKLLSLDEIMDNLQFKDKEKEQTKKFISQISKTYTTTGDTHKEFVNEIKVGAIETYKTYKILPSITIAQAILETGWGKSELTTKANNYFGIKADKSWTGKKINMYTKEYNDKTIKDDFRQYDNRIDSFKDHGKFLSINERYQKAGLFTSGHYIEQATALQKAGYSTVEDEFGNKTYGKLLVDIIKDNNLMTIDNEAQRDE</sequence>
<dbReference type="InterPro" id="IPR051056">
    <property type="entry name" value="Glycosyl_Hydrolase_73"/>
</dbReference>
<dbReference type="STRING" id="84698.SAMN04488528_102635"/>
<keyword evidence="2" id="KW-0472">Membrane</keyword>
<name>A0A1I0ZWF4_9CLOT</name>
<feature type="transmembrane region" description="Helical" evidence="2">
    <location>
        <begin position="20"/>
        <end position="41"/>
    </location>
</feature>
<dbReference type="Gene3D" id="1.10.530.10">
    <property type="match status" value="1"/>
</dbReference>
<dbReference type="OrthoDB" id="977752at2"/>
<keyword evidence="1 4" id="KW-0378">Hydrolase</keyword>
<keyword evidence="2" id="KW-0812">Transmembrane</keyword>
<keyword evidence="2" id="KW-1133">Transmembrane helix</keyword>
<proteinExistence type="predicted"/>
<feature type="domain" description="Mannosyl-glycoprotein endo-beta-N-acetylglucosamidase-like" evidence="3">
    <location>
        <begin position="139"/>
        <end position="303"/>
    </location>
</feature>
<accession>A0A1I0ZWF4</accession>
<dbReference type="SMART" id="SM00047">
    <property type="entry name" value="LYZ2"/>
    <property type="match status" value="1"/>
</dbReference>
<evidence type="ECO:0000256" key="2">
    <source>
        <dbReference type="SAM" id="Phobius"/>
    </source>
</evidence>
<evidence type="ECO:0000313" key="4">
    <source>
        <dbReference type="EMBL" id="SFB29877.1"/>
    </source>
</evidence>
<dbReference type="Pfam" id="PF01832">
    <property type="entry name" value="Glucosaminidase"/>
    <property type="match status" value="1"/>
</dbReference>
<dbReference type="InterPro" id="IPR002901">
    <property type="entry name" value="MGlyc_endo_b_GlcNAc-like_dom"/>
</dbReference>
<dbReference type="RefSeq" id="WP_090042343.1">
    <property type="nucleotide sequence ID" value="NZ_FOKI01000026.1"/>
</dbReference>